<sequence>MNACLSRVLSTVRPRRYVGARLDMGQRKHFHDTTKLAPVRSTGEDHHDETRDVGVDWAVSLYGSTATIAHRPSPSPMDYRSCRPSTLKTLATSTVPQSHSSCIFRYGTASTAVGAARLHGASDLIVEGSLSTNTNDTQASRHRPLSRVPLLILKHKTPTFASLSWQATAATVPDPSQNPFANRTPPQRSEPIATRHYSPCPCPYPSSPTSTTRIQLLPDA</sequence>
<dbReference type="EMBL" id="WJXW01000003">
    <property type="protein sequence ID" value="KAF9738353.1"/>
    <property type="molecule type" value="Genomic_DNA"/>
</dbReference>
<protein>
    <submittedName>
        <fullName evidence="2">Uncharacterized protein</fullName>
    </submittedName>
</protein>
<reference evidence="2" key="1">
    <citation type="journal article" date="2020" name="Mol. Plant Microbe Interact.">
        <title>Genome Sequence of the Biocontrol Agent Coniothyrium minitans strain Conio (IMI 134523).</title>
        <authorList>
            <person name="Patel D."/>
            <person name="Shittu T.A."/>
            <person name="Baroncelli R."/>
            <person name="Muthumeenakshi S."/>
            <person name="Osborne T.H."/>
            <person name="Janganan T.K."/>
            <person name="Sreenivasaprasad S."/>
        </authorList>
    </citation>
    <scope>NUCLEOTIDE SEQUENCE</scope>
    <source>
        <strain evidence="2">Conio</strain>
    </source>
</reference>
<name>A0A9P6KT02_9PLEO</name>
<feature type="region of interest" description="Disordered" evidence="1">
    <location>
        <begin position="171"/>
        <end position="212"/>
    </location>
</feature>
<dbReference type="Proteomes" id="UP000756921">
    <property type="component" value="Unassembled WGS sequence"/>
</dbReference>
<dbReference type="AlphaFoldDB" id="A0A9P6KT02"/>
<gene>
    <name evidence="2" type="ORF">PMIN01_03636</name>
</gene>
<evidence type="ECO:0000256" key="1">
    <source>
        <dbReference type="SAM" id="MobiDB-lite"/>
    </source>
</evidence>
<feature type="compositionally biased region" description="Polar residues" evidence="1">
    <location>
        <begin position="171"/>
        <end position="187"/>
    </location>
</feature>
<evidence type="ECO:0000313" key="3">
    <source>
        <dbReference type="Proteomes" id="UP000756921"/>
    </source>
</evidence>
<accession>A0A9P6KT02</accession>
<evidence type="ECO:0000313" key="2">
    <source>
        <dbReference type="EMBL" id="KAF9738353.1"/>
    </source>
</evidence>
<comment type="caution">
    <text evidence="2">The sequence shown here is derived from an EMBL/GenBank/DDBJ whole genome shotgun (WGS) entry which is preliminary data.</text>
</comment>
<organism evidence="2 3">
    <name type="scientific">Paraphaeosphaeria minitans</name>
    <dbReference type="NCBI Taxonomy" id="565426"/>
    <lineage>
        <taxon>Eukaryota</taxon>
        <taxon>Fungi</taxon>
        <taxon>Dikarya</taxon>
        <taxon>Ascomycota</taxon>
        <taxon>Pezizomycotina</taxon>
        <taxon>Dothideomycetes</taxon>
        <taxon>Pleosporomycetidae</taxon>
        <taxon>Pleosporales</taxon>
        <taxon>Massarineae</taxon>
        <taxon>Didymosphaeriaceae</taxon>
        <taxon>Paraphaeosphaeria</taxon>
    </lineage>
</organism>
<proteinExistence type="predicted"/>
<keyword evidence="3" id="KW-1185">Reference proteome</keyword>